<evidence type="ECO:0000313" key="1">
    <source>
        <dbReference type="EMBL" id="KAL3285813.1"/>
    </source>
</evidence>
<proteinExistence type="predicted"/>
<dbReference type="Proteomes" id="UP001516400">
    <property type="component" value="Unassembled WGS sequence"/>
</dbReference>
<dbReference type="AlphaFoldDB" id="A0ABD2P4K8"/>
<gene>
    <name evidence="1" type="ORF">HHI36_000335</name>
</gene>
<reference evidence="1 2" key="1">
    <citation type="journal article" date="2021" name="BMC Biol.">
        <title>Horizontally acquired antibacterial genes associated with adaptive radiation of ladybird beetles.</title>
        <authorList>
            <person name="Li H.S."/>
            <person name="Tang X.F."/>
            <person name="Huang Y.H."/>
            <person name="Xu Z.Y."/>
            <person name="Chen M.L."/>
            <person name="Du X.Y."/>
            <person name="Qiu B.Y."/>
            <person name="Chen P.T."/>
            <person name="Zhang W."/>
            <person name="Slipinski A."/>
            <person name="Escalona H.E."/>
            <person name="Waterhouse R.M."/>
            <person name="Zwick A."/>
            <person name="Pang H."/>
        </authorList>
    </citation>
    <scope>NUCLEOTIDE SEQUENCE [LARGE SCALE GENOMIC DNA]</scope>
    <source>
        <strain evidence="1">SYSU2018</strain>
    </source>
</reference>
<name>A0ABD2P4K8_9CUCU</name>
<keyword evidence="2" id="KW-1185">Reference proteome</keyword>
<organism evidence="1 2">
    <name type="scientific">Cryptolaemus montrouzieri</name>
    <dbReference type="NCBI Taxonomy" id="559131"/>
    <lineage>
        <taxon>Eukaryota</taxon>
        <taxon>Metazoa</taxon>
        <taxon>Ecdysozoa</taxon>
        <taxon>Arthropoda</taxon>
        <taxon>Hexapoda</taxon>
        <taxon>Insecta</taxon>
        <taxon>Pterygota</taxon>
        <taxon>Neoptera</taxon>
        <taxon>Endopterygota</taxon>
        <taxon>Coleoptera</taxon>
        <taxon>Polyphaga</taxon>
        <taxon>Cucujiformia</taxon>
        <taxon>Coccinelloidea</taxon>
        <taxon>Coccinellidae</taxon>
        <taxon>Scymninae</taxon>
        <taxon>Scymnini</taxon>
        <taxon>Cryptolaemus</taxon>
    </lineage>
</organism>
<protein>
    <recommendedName>
        <fullName evidence="3">Reverse transcriptase domain-containing protein</fullName>
    </recommendedName>
</protein>
<dbReference type="EMBL" id="JABFTP020000185">
    <property type="protein sequence ID" value="KAL3285813.1"/>
    <property type="molecule type" value="Genomic_DNA"/>
</dbReference>
<evidence type="ECO:0000313" key="2">
    <source>
        <dbReference type="Proteomes" id="UP001516400"/>
    </source>
</evidence>
<evidence type="ECO:0008006" key="3">
    <source>
        <dbReference type="Google" id="ProtNLM"/>
    </source>
</evidence>
<comment type="caution">
    <text evidence="1">The sequence shown here is derived from an EMBL/GenBank/DDBJ whole genome shotgun (WGS) entry which is preliminary data.</text>
</comment>
<sequence length="98" mass="11000">MGLSKTFDSKALNDVIYIDFARAFDSPPPRRHRGVKDFSKAFNCVQHEILLEKLKACGIRDKQLDLVVNHLEARKQGLVVNTDGIEYTSSEKKAIGVP</sequence>
<accession>A0ABD2P4K8</accession>